<keyword evidence="1" id="KW-1133">Transmembrane helix</keyword>
<evidence type="ECO:0000256" key="1">
    <source>
        <dbReference type="SAM" id="Phobius"/>
    </source>
</evidence>
<proteinExistence type="predicted"/>
<dbReference type="EMBL" id="ML119653">
    <property type="protein sequence ID" value="RPA85423.1"/>
    <property type="molecule type" value="Genomic_DNA"/>
</dbReference>
<name>A0A3N4IGZ9_ASCIM</name>
<feature type="transmembrane region" description="Helical" evidence="1">
    <location>
        <begin position="45"/>
        <end position="67"/>
    </location>
</feature>
<organism evidence="2 3">
    <name type="scientific">Ascobolus immersus RN42</name>
    <dbReference type="NCBI Taxonomy" id="1160509"/>
    <lineage>
        <taxon>Eukaryota</taxon>
        <taxon>Fungi</taxon>
        <taxon>Dikarya</taxon>
        <taxon>Ascomycota</taxon>
        <taxon>Pezizomycotina</taxon>
        <taxon>Pezizomycetes</taxon>
        <taxon>Pezizales</taxon>
        <taxon>Ascobolaceae</taxon>
        <taxon>Ascobolus</taxon>
    </lineage>
</organism>
<feature type="transmembrane region" description="Helical" evidence="1">
    <location>
        <begin position="7"/>
        <end position="33"/>
    </location>
</feature>
<dbReference type="AlphaFoldDB" id="A0A3N4IGZ9"/>
<protein>
    <submittedName>
        <fullName evidence="2">Uncharacterized protein</fullName>
    </submittedName>
</protein>
<dbReference type="Proteomes" id="UP000275078">
    <property type="component" value="Unassembled WGS sequence"/>
</dbReference>
<evidence type="ECO:0000313" key="2">
    <source>
        <dbReference type="EMBL" id="RPA85423.1"/>
    </source>
</evidence>
<gene>
    <name evidence="2" type="ORF">BJ508DRAFT_176170</name>
</gene>
<reference evidence="2 3" key="1">
    <citation type="journal article" date="2018" name="Nat. Ecol. Evol.">
        <title>Pezizomycetes genomes reveal the molecular basis of ectomycorrhizal truffle lifestyle.</title>
        <authorList>
            <person name="Murat C."/>
            <person name="Payen T."/>
            <person name="Noel B."/>
            <person name="Kuo A."/>
            <person name="Morin E."/>
            <person name="Chen J."/>
            <person name="Kohler A."/>
            <person name="Krizsan K."/>
            <person name="Balestrini R."/>
            <person name="Da Silva C."/>
            <person name="Montanini B."/>
            <person name="Hainaut M."/>
            <person name="Levati E."/>
            <person name="Barry K.W."/>
            <person name="Belfiori B."/>
            <person name="Cichocki N."/>
            <person name="Clum A."/>
            <person name="Dockter R.B."/>
            <person name="Fauchery L."/>
            <person name="Guy J."/>
            <person name="Iotti M."/>
            <person name="Le Tacon F."/>
            <person name="Lindquist E.A."/>
            <person name="Lipzen A."/>
            <person name="Malagnac F."/>
            <person name="Mello A."/>
            <person name="Molinier V."/>
            <person name="Miyauchi S."/>
            <person name="Poulain J."/>
            <person name="Riccioni C."/>
            <person name="Rubini A."/>
            <person name="Sitrit Y."/>
            <person name="Splivallo R."/>
            <person name="Traeger S."/>
            <person name="Wang M."/>
            <person name="Zifcakova L."/>
            <person name="Wipf D."/>
            <person name="Zambonelli A."/>
            <person name="Paolocci F."/>
            <person name="Nowrousian M."/>
            <person name="Ottonello S."/>
            <person name="Baldrian P."/>
            <person name="Spatafora J.W."/>
            <person name="Henrissat B."/>
            <person name="Nagy L.G."/>
            <person name="Aury J.M."/>
            <person name="Wincker P."/>
            <person name="Grigoriev I.V."/>
            <person name="Bonfante P."/>
            <person name="Martin F.M."/>
        </authorList>
    </citation>
    <scope>NUCLEOTIDE SEQUENCE [LARGE SCALE GENOMIC DNA]</scope>
    <source>
        <strain evidence="2 3">RN42</strain>
    </source>
</reference>
<sequence length="95" mass="11045">MAFSYQYFFTLSFLVSSTYILLTMAMVIMLSGIGGGLGRLSFVRVSGFFLCSVLFLWASFYSLCLTYQLPMQFRRSLRCYYFHTFSSYINHALRS</sequence>
<keyword evidence="1" id="KW-0812">Transmembrane</keyword>
<evidence type="ECO:0000313" key="3">
    <source>
        <dbReference type="Proteomes" id="UP000275078"/>
    </source>
</evidence>
<keyword evidence="1" id="KW-0472">Membrane</keyword>
<accession>A0A3N4IGZ9</accession>
<keyword evidence="3" id="KW-1185">Reference proteome</keyword>